<dbReference type="InterPro" id="IPR036638">
    <property type="entry name" value="HLH_DNA-bd_sf"/>
</dbReference>
<keyword evidence="3" id="KW-0804">Transcription</keyword>
<feature type="compositionally biased region" description="Low complexity" evidence="5">
    <location>
        <begin position="184"/>
        <end position="195"/>
    </location>
</feature>
<evidence type="ECO:0000259" key="6">
    <source>
        <dbReference type="PROSITE" id="PS50888"/>
    </source>
</evidence>
<dbReference type="PANTHER" id="PTHR31945">
    <property type="entry name" value="TRANSCRIPTION FACTOR SCREAM2-RELATED"/>
    <property type="match status" value="1"/>
</dbReference>
<dbReference type="PANTHER" id="PTHR31945:SF26">
    <property type="entry name" value="TRANSCRIPTION FACTOR BHLH35"/>
    <property type="match status" value="1"/>
</dbReference>
<evidence type="ECO:0000256" key="5">
    <source>
        <dbReference type="SAM" id="MobiDB-lite"/>
    </source>
</evidence>
<feature type="compositionally biased region" description="Basic residues" evidence="5">
    <location>
        <begin position="162"/>
        <end position="176"/>
    </location>
</feature>
<evidence type="ECO:0000313" key="7">
    <source>
        <dbReference type="EMBL" id="RZC51620.1"/>
    </source>
</evidence>
<evidence type="ECO:0000313" key="8">
    <source>
        <dbReference type="Proteomes" id="UP000316621"/>
    </source>
</evidence>
<dbReference type="Gramene" id="RZC51620">
    <property type="protein sequence ID" value="RZC51620"/>
    <property type="gene ID" value="C5167_020037"/>
</dbReference>
<feature type="region of interest" description="Disordered" evidence="5">
    <location>
        <begin position="152"/>
        <end position="218"/>
    </location>
</feature>
<sequence>MEGGLSACSLDEELNQASMNNLESIIFDAFSSWLDLDDSSIIPQEPQQLQDLEMLDENLLQFANTTTTSANMDYEHPYSECNILPNSPELDLPFLLDIHDFDNDIISPPEGHYHHPVLPCQDEVILDQPVDNEAECEKDPNSNSIVIICPSSSVSDVPQQPRQKKQKNNNIKKRTKLSTQRHQSSATTTAATTSTVPKDDGEEEIDDERKRGPLSCKNLVSERNRRERISQQLLALRGLVPNITKIDRRSVLVDALSYLRNMQEETAKIQKELKEQQSQHQPRAMNNDIMEEDEDAEHDPDDDTRPRVNSPVNASKPKPQIIEIDIEKMDEKRFIVKVTCKGVNGGDICRVMEATGFEITYAAVEQIKPQHFLSTVFIKVKKHKKMTEEKLKNCIISSSLRCGLIVLPA</sequence>
<dbReference type="EMBL" id="CM010716">
    <property type="protein sequence ID" value="RZC51620.1"/>
    <property type="molecule type" value="Genomic_DNA"/>
</dbReference>
<dbReference type="InterPro" id="IPR051358">
    <property type="entry name" value="TF_AMS/ICE1/BHLH6-like"/>
</dbReference>
<comment type="subcellular location">
    <subcellularLocation>
        <location evidence="1">Nucleus</location>
    </subcellularLocation>
</comment>
<dbReference type="OrthoDB" id="1892097at2759"/>
<dbReference type="GO" id="GO:0046983">
    <property type="term" value="F:protein dimerization activity"/>
    <property type="evidence" value="ECO:0007669"/>
    <property type="project" value="InterPro"/>
</dbReference>
<dbReference type="OMA" id="NMETNTH"/>
<dbReference type="GO" id="GO:0003700">
    <property type="term" value="F:DNA-binding transcription factor activity"/>
    <property type="evidence" value="ECO:0007669"/>
    <property type="project" value="TreeGrafter"/>
</dbReference>
<dbReference type="GO" id="GO:0005634">
    <property type="term" value="C:nucleus"/>
    <property type="evidence" value="ECO:0007669"/>
    <property type="project" value="UniProtKB-SubCell"/>
</dbReference>
<dbReference type="PROSITE" id="PS50888">
    <property type="entry name" value="BHLH"/>
    <property type="match status" value="1"/>
</dbReference>
<feature type="domain" description="BHLH" evidence="6">
    <location>
        <begin position="213"/>
        <end position="262"/>
    </location>
</feature>
<feature type="compositionally biased region" description="Low complexity" evidence="5">
    <location>
        <begin position="152"/>
        <end position="161"/>
    </location>
</feature>
<feature type="compositionally biased region" description="Acidic residues" evidence="5">
    <location>
        <begin position="293"/>
        <end position="302"/>
    </location>
</feature>
<dbReference type="InterPro" id="IPR011598">
    <property type="entry name" value="bHLH_dom"/>
</dbReference>
<accession>A0A4Y7IV10</accession>
<evidence type="ECO:0000256" key="3">
    <source>
        <dbReference type="ARBA" id="ARBA00023163"/>
    </source>
</evidence>
<keyword evidence="4" id="KW-0539">Nucleus</keyword>
<name>A0A4Y7IV10_PAPSO</name>
<dbReference type="SMART" id="SM00353">
    <property type="entry name" value="HLH"/>
    <property type="match status" value="1"/>
</dbReference>
<dbReference type="AlphaFoldDB" id="A0A4Y7IV10"/>
<dbReference type="Gene3D" id="4.10.280.10">
    <property type="entry name" value="Helix-loop-helix DNA-binding domain"/>
    <property type="match status" value="1"/>
</dbReference>
<keyword evidence="2" id="KW-0805">Transcription regulation</keyword>
<organism evidence="7 8">
    <name type="scientific">Papaver somniferum</name>
    <name type="common">Opium poppy</name>
    <dbReference type="NCBI Taxonomy" id="3469"/>
    <lineage>
        <taxon>Eukaryota</taxon>
        <taxon>Viridiplantae</taxon>
        <taxon>Streptophyta</taxon>
        <taxon>Embryophyta</taxon>
        <taxon>Tracheophyta</taxon>
        <taxon>Spermatophyta</taxon>
        <taxon>Magnoliopsida</taxon>
        <taxon>Ranunculales</taxon>
        <taxon>Papaveraceae</taxon>
        <taxon>Papaveroideae</taxon>
        <taxon>Papaver</taxon>
    </lineage>
</organism>
<dbReference type="Pfam" id="PF00010">
    <property type="entry name" value="HLH"/>
    <property type="match status" value="1"/>
</dbReference>
<evidence type="ECO:0000256" key="4">
    <source>
        <dbReference type="ARBA" id="ARBA00023242"/>
    </source>
</evidence>
<proteinExistence type="predicted"/>
<protein>
    <recommendedName>
        <fullName evidence="6">BHLH domain-containing protein</fullName>
    </recommendedName>
</protein>
<dbReference type="GO" id="GO:0043565">
    <property type="term" value="F:sequence-specific DNA binding"/>
    <property type="evidence" value="ECO:0007669"/>
    <property type="project" value="TreeGrafter"/>
</dbReference>
<reference evidence="7 8" key="1">
    <citation type="journal article" date="2018" name="Science">
        <title>The opium poppy genome and morphinan production.</title>
        <authorList>
            <person name="Guo L."/>
            <person name="Winzer T."/>
            <person name="Yang X."/>
            <person name="Li Y."/>
            <person name="Ning Z."/>
            <person name="He Z."/>
            <person name="Teodor R."/>
            <person name="Lu Y."/>
            <person name="Bowser T.A."/>
            <person name="Graham I.A."/>
            <person name="Ye K."/>
        </authorList>
    </citation>
    <scope>NUCLEOTIDE SEQUENCE [LARGE SCALE GENOMIC DNA]</scope>
    <source>
        <strain evidence="8">cv. HN1</strain>
        <tissue evidence="7">Leaves</tissue>
    </source>
</reference>
<keyword evidence="8" id="KW-1185">Reference proteome</keyword>
<feature type="region of interest" description="Disordered" evidence="5">
    <location>
        <begin position="293"/>
        <end position="316"/>
    </location>
</feature>
<evidence type="ECO:0000256" key="2">
    <source>
        <dbReference type="ARBA" id="ARBA00023015"/>
    </source>
</evidence>
<dbReference type="SUPFAM" id="SSF47459">
    <property type="entry name" value="HLH, helix-loop-helix DNA-binding domain"/>
    <property type="match status" value="1"/>
</dbReference>
<gene>
    <name evidence="7" type="ORF">C5167_020037</name>
</gene>
<dbReference type="Proteomes" id="UP000316621">
    <property type="component" value="Chromosome 2"/>
</dbReference>
<evidence type="ECO:0000256" key="1">
    <source>
        <dbReference type="ARBA" id="ARBA00004123"/>
    </source>
</evidence>